<sequence length="266" mass="28513">MHQEEPVGGEADADAPGRRASALGPVKVASAVDEVADRLLTAIALGEFSVGERLPAERDLAAVLQVGRPTVRSAIGRLHESGCLEVVRGRAGGHYVRAGWREESGPAVRRTLLPRWERISELFDTRALVESLVARTAAERCTQEDSRDIERALAAYVEAVGEGEPARARRADGALHAAIGRAARNEPLVRYARQLLADIGAGFPIEPFRGDRVEQALADHRELSGAVMAGDADTAARVARRHFVLTEETLRAALARSLPGEDAASL</sequence>
<dbReference type="CDD" id="cd07377">
    <property type="entry name" value="WHTH_GntR"/>
    <property type="match status" value="1"/>
</dbReference>
<dbReference type="InterPro" id="IPR036390">
    <property type="entry name" value="WH_DNA-bd_sf"/>
</dbReference>
<dbReference type="Proteomes" id="UP000252914">
    <property type="component" value="Unassembled WGS sequence"/>
</dbReference>
<dbReference type="InterPro" id="IPR000524">
    <property type="entry name" value="Tscrpt_reg_HTH_GntR"/>
</dbReference>
<dbReference type="RefSeq" id="WP_114022878.1">
    <property type="nucleotide sequence ID" value="NZ_JBEYTF010000002.1"/>
</dbReference>
<organism evidence="5 6">
    <name type="scientific">Streptomyces diacarni</name>
    <dbReference type="NCBI Taxonomy" id="2800381"/>
    <lineage>
        <taxon>Bacteria</taxon>
        <taxon>Bacillati</taxon>
        <taxon>Actinomycetota</taxon>
        <taxon>Actinomycetes</taxon>
        <taxon>Kitasatosporales</taxon>
        <taxon>Streptomycetaceae</taxon>
        <taxon>Streptomyces</taxon>
    </lineage>
</organism>
<evidence type="ECO:0000256" key="3">
    <source>
        <dbReference type="ARBA" id="ARBA00023163"/>
    </source>
</evidence>
<dbReference type="SUPFAM" id="SSF46785">
    <property type="entry name" value="Winged helix' DNA-binding domain"/>
    <property type="match status" value="1"/>
</dbReference>
<keyword evidence="1" id="KW-0805">Transcription regulation</keyword>
<dbReference type="PANTHER" id="PTHR43537">
    <property type="entry name" value="TRANSCRIPTIONAL REGULATOR, GNTR FAMILY"/>
    <property type="match status" value="1"/>
</dbReference>
<dbReference type="GO" id="GO:0003700">
    <property type="term" value="F:DNA-binding transcription factor activity"/>
    <property type="evidence" value="ECO:0007669"/>
    <property type="project" value="InterPro"/>
</dbReference>
<dbReference type="Pfam" id="PF00392">
    <property type="entry name" value="GntR"/>
    <property type="match status" value="1"/>
</dbReference>
<dbReference type="InterPro" id="IPR036388">
    <property type="entry name" value="WH-like_DNA-bd_sf"/>
</dbReference>
<feature type="domain" description="HTH gntR-type" evidence="4">
    <location>
        <begin position="29"/>
        <end position="99"/>
    </location>
</feature>
<dbReference type="EMBL" id="QOIN01000046">
    <property type="protein sequence ID" value="RCG21243.1"/>
    <property type="molecule type" value="Genomic_DNA"/>
</dbReference>
<dbReference type="PRINTS" id="PR00035">
    <property type="entry name" value="HTHGNTR"/>
</dbReference>
<evidence type="ECO:0000256" key="2">
    <source>
        <dbReference type="ARBA" id="ARBA00023125"/>
    </source>
</evidence>
<evidence type="ECO:0000313" key="6">
    <source>
        <dbReference type="Proteomes" id="UP000252914"/>
    </source>
</evidence>
<dbReference type="InterPro" id="IPR011711">
    <property type="entry name" value="GntR_C"/>
</dbReference>
<dbReference type="AlphaFoldDB" id="A0A367ETC0"/>
<reference evidence="5 6" key="1">
    <citation type="submission" date="2018-06" db="EMBL/GenBank/DDBJ databases">
        <title>Streptomyces reniochalinae sp. nov. and Streptomyces diacarnus sp. nov. from marine sponges.</title>
        <authorList>
            <person name="Li L."/>
        </authorList>
    </citation>
    <scope>NUCLEOTIDE SEQUENCE [LARGE SCALE GENOMIC DNA]</scope>
    <source>
        <strain evidence="5 6">LHW51701</strain>
    </source>
</reference>
<keyword evidence="3" id="KW-0804">Transcription</keyword>
<evidence type="ECO:0000313" key="5">
    <source>
        <dbReference type="EMBL" id="RCG21243.1"/>
    </source>
</evidence>
<dbReference type="PANTHER" id="PTHR43537:SF24">
    <property type="entry name" value="GLUCONATE OPERON TRANSCRIPTIONAL REPRESSOR"/>
    <property type="match status" value="1"/>
</dbReference>
<protein>
    <submittedName>
        <fullName evidence="5">FadR family transcriptional regulator</fullName>
    </submittedName>
</protein>
<dbReference type="SMART" id="SM00345">
    <property type="entry name" value="HTH_GNTR"/>
    <property type="match status" value="1"/>
</dbReference>
<dbReference type="GO" id="GO:0003677">
    <property type="term" value="F:DNA binding"/>
    <property type="evidence" value="ECO:0007669"/>
    <property type="project" value="UniProtKB-KW"/>
</dbReference>
<accession>A0A367ETC0</accession>
<evidence type="ECO:0000259" key="4">
    <source>
        <dbReference type="PROSITE" id="PS50949"/>
    </source>
</evidence>
<name>A0A367ETC0_9ACTN</name>
<dbReference type="Pfam" id="PF07729">
    <property type="entry name" value="FCD"/>
    <property type="match status" value="1"/>
</dbReference>
<keyword evidence="2" id="KW-0238">DNA-binding</keyword>
<proteinExistence type="predicted"/>
<dbReference type="Gene3D" id="1.10.10.10">
    <property type="entry name" value="Winged helix-like DNA-binding domain superfamily/Winged helix DNA-binding domain"/>
    <property type="match status" value="1"/>
</dbReference>
<keyword evidence="6" id="KW-1185">Reference proteome</keyword>
<comment type="caution">
    <text evidence="5">The sequence shown here is derived from an EMBL/GenBank/DDBJ whole genome shotgun (WGS) entry which is preliminary data.</text>
</comment>
<dbReference type="Gene3D" id="1.20.120.530">
    <property type="entry name" value="GntR ligand-binding domain-like"/>
    <property type="match status" value="1"/>
</dbReference>
<dbReference type="SMART" id="SM00895">
    <property type="entry name" value="FCD"/>
    <property type="match status" value="1"/>
</dbReference>
<evidence type="ECO:0000256" key="1">
    <source>
        <dbReference type="ARBA" id="ARBA00023015"/>
    </source>
</evidence>
<dbReference type="PROSITE" id="PS50949">
    <property type="entry name" value="HTH_GNTR"/>
    <property type="match status" value="1"/>
</dbReference>
<dbReference type="SUPFAM" id="SSF48008">
    <property type="entry name" value="GntR ligand-binding domain-like"/>
    <property type="match status" value="1"/>
</dbReference>
<gene>
    <name evidence="5" type="ORF">DTL70_17425</name>
</gene>
<dbReference type="InterPro" id="IPR008920">
    <property type="entry name" value="TF_FadR/GntR_C"/>
</dbReference>